<dbReference type="SUPFAM" id="SSF46689">
    <property type="entry name" value="Homeodomain-like"/>
    <property type="match status" value="1"/>
</dbReference>
<evidence type="ECO:0000259" key="5">
    <source>
        <dbReference type="PROSITE" id="PS50977"/>
    </source>
</evidence>
<dbReference type="AlphaFoldDB" id="A0A7T5R409"/>
<dbReference type="PANTHER" id="PTHR30055:SF234">
    <property type="entry name" value="HTH-TYPE TRANSCRIPTIONAL REGULATOR BETI"/>
    <property type="match status" value="1"/>
</dbReference>
<evidence type="ECO:0000256" key="3">
    <source>
        <dbReference type="ARBA" id="ARBA00023163"/>
    </source>
</evidence>
<dbReference type="InterPro" id="IPR009057">
    <property type="entry name" value="Homeodomain-like_sf"/>
</dbReference>
<dbReference type="Pfam" id="PF08511">
    <property type="entry name" value="COQ9"/>
    <property type="match status" value="1"/>
</dbReference>
<name>A0A7T5R409_9BACT</name>
<accession>A0A7T5R409</accession>
<evidence type="ECO:0000313" key="7">
    <source>
        <dbReference type="Proteomes" id="UP000595362"/>
    </source>
</evidence>
<organism evidence="6 7">
    <name type="scientific">Micavibrio aeruginosavorus</name>
    <dbReference type="NCBI Taxonomy" id="349221"/>
    <lineage>
        <taxon>Bacteria</taxon>
        <taxon>Pseudomonadati</taxon>
        <taxon>Bdellovibrionota</taxon>
        <taxon>Bdellovibrionia</taxon>
        <taxon>Bdellovibrionales</taxon>
        <taxon>Pseudobdellovibrionaceae</taxon>
        <taxon>Micavibrio</taxon>
    </lineage>
</organism>
<evidence type="ECO:0000313" key="6">
    <source>
        <dbReference type="EMBL" id="QQG37133.1"/>
    </source>
</evidence>
<evidence type="ECO:0000256" key="2">
    <source>
        <dbReference type="ARBA" id="ARBA00023125"/>
    </source>
</evidence>
<gene>
    <name evidence="6" type="ORF">HYS17_05065</name>
</gene>
<keyword evidence="3" id="KW-0804">Transcription</keyword>
<dbReference type="InterPro" id="IPR050109">
    <property type="entry name" value="HTH-type_TetR-like_transc_reg"/>
</dbReference>
<dbReference type="PANTHER" id="PTHR30055">
    <property type="entry name" value="HTH-TYPE TRANSCRIPTIONAL REGULATOR RUTR"/>
    <property type="match status" value="1"/>
</dbReference>
<feature type="domain" description="HTH tetR-type" evidence="5">
    <location>
        <begin position="11"/>
        <end position="71"/>
    </location>
</feature>
<evidence type="ECO:0000256" key="4">
    <source>
        <dbReference type="PROSITE-ProRule" id="PRU00335"/>
    </source>
</evidence>
<keyword evidence="1" id="KW-0805">Transcription regulation</keyword>
<reference evidence="6 7" key="1">
    <citation type="submission" date="2020-07" db="EMBL/GenBank/DDBJ databases">
        <title>Huge and variable diversity of episymbiotic CPR bacteria and DPANN archaea in groundwater ecosystems.</title>
        <authorList>
            <person name="He C.Y."/>
            <person name="Keren R."/>
            <person name="Whittaker M."/>
            <person name="Farag I.F."/>
            <person name="Doudna J."/>
            <person name="Cate J.H.D."/>
            <person name="Banfield J.F."/>
        </authorList>
    </citation>
    <scope>NUCLEOTIDE SEQUENCE [LARGE SCALE GENOMIC DNA]</scope>
    <source>
        <strain evidence="6">NC_groundwater_70_Ag_B-0.1um_54_66</strain>
    </source>
</reference>
<dbReference type="PROSITE" id="PS50977">
    <property type="entry name" value="HTH_TETR_2"/>
    <property type="match status" value="1"/>
</dbReference>
<dbReference type="Proteomes" id="UP000595362">
    <property type="component" value="Chromosome"/>
</dbReference>
<sequence>MATRKPQKSKENPKERIVNAALALTARDGWEALTMEKIARQAKISLATLREFFDDRYDILACYARMVDQKVLDAVGETDKDASRRDRLFDILMERFDILNENREALVSVIEDIKCEPHQIVTNLPYLARSMGWMLEAAGIETAGLRGAAHIAALSAVYIATIKTWTNDDSLDLSKTMAALDRNLGHAEKCAGILGLI</sequence>
<protein>
    <submittedName>
        <fullName evidence="6">TetR family transcriptional regulator</fullName>
    </submittedName>
</protein>
<dbReference type="InterPro" id="IPR001647">
    <property type="entry name" value="HTH_TetR"/>
</dbReference>
<dbReference type="GO" id="GO:0003700">
    <property type="term" value="F:DNA-binding transcription factor activity"/>
    <property type="evidence" value="ECO:0007669"/>
    <property type="project" value="TreeGrafter"/>
</dbReference>
<dbReference type="Gene3D" id="1.10.357.10">
    <property type="entry name" value="Tetracycline Repressor, domain 2"/>
    <property type="match status" value="1"/>
</dbReference>
<dbReference type="Pfam" id="PF00440">
    <property type="entry name" value="TetR_N"/>
    <property type="match status" value="1"/>
</dbReference>
<dbReference type="EMBL" id="CP066681">
    <property type="protein sequence ID" value="QQG37133.1"/>
    <property type="molecule type" value="Genomic_DNA"/>
</dbReference>
<proteinExistence type="predicted"/>
<feature type="DNA-binding region" description="H-T-H motif" evidence="4">
    <location>
        <begin position="34"/>
        <end position="53"/>
    </location>
</feature>
<dbReference type="GO" id="GO:0000976">
    <property type="term" value="F:transcription cis-regulatory region binding"/>
    <property type="evidence" value="ECO:0007669"/>
    <property type="project" value="TreeGrafter"/>
</dbReference>
<dbReference type="InterPro" id="IPR013718">
    <property type="entry name" value="COQ9_C"/>
</dbReference>
<evidence type="ECO:0000256" key="1">
    <source>
        <dbReference type="ARBA" id="ARBA00023015"/>
    </source>
</evidence>
<keyword evidence="2 4" id="KW-0238">DNA-binding</keyword>